<sequence>MASAMMAAPTPSHRPAWRKAPDGPIFEICGIRFTKDGRHQPLAVERNIDTVADFRCRRGIGDRRGTPSNHFVAALRPKYYGARRIADDEASVGMVFVNDELAKLAETFEVETRRQAPLLGAGRIAHAKYG</sequence>
<evidence type="ECO:0000313" key="1">
    <source>
        <dbReference type="EMBL" id="WXA94914.1"/>
    </source>
</evidence>
<gene>
    <name evidence="1" type="ORF">LZC95_51890</name>
</gene>
<reference evidence="1 2" key="1">
    <citation type="submission" date="2021-12" db="EMBL/GenBank/DDBJ databases">
        <title>Discovery of the Pendulisporaceae a myxobacterial family with distinct sporulation behavior and unique specialized metabolism.</title>
        <authorList>
            <person name="Garcia R."/>
            <person name="Popoff A."/>
            <person name="Bader C.D."/>
            <person name="Loehr J."/>
            <person name="Walesch S."/>
            <person name="Walt C."/>
            <person name="Boldt J."/>
            <person name="Bunk B."/>
            <person name="Haeckl F.J.F.P.J."/>
            <person name="Gunesch A.P."/>
            <person name="Birkelbach J."/>
            <person name="Nuebel U."/>
            <person name="Pietschmann T."/>
            <person name="Bach T."/>
            <person name="Mueller R."/>
        </authorList>
    </citation>
    <scope>NUCLEOTIDE SEQUENCE [LARGE SCALE GENOMIC DNA]</scope>
    <source>
        <strain evidence="1 2">MSr12523</strain>
    </source>
</reference>
<dbReference type="EMBL" id="CP089982">
    <property type="protein sequence ID" value="WXA94914.1"/>
    <property type="molecule type" value="Genomic_DNA"/>
</dbReference>
<accession>A0ABZ2KDH9</accession>
<organism evidence="1 2">
    <name type="scientific">Pendulispora brunnea</name>
    <dbReference type="NCBI Taxonomy" id="2905690"/>
    <lineage>
        <taxon>Bacteria</taxon>
        <taxon>Pseudomonadati</taxon>
        <taxon>Myxococcota</taxon>
        <taxon>Myxococcia</taxon>
        <taxon>Myxococcales</taxon>
        <taxon>Sorangiineae</taxon>
        <taxon>Pendulisporaceae</taxon>
        <taxon>Pendulispora</taxon>
    </lineage>
</organism>
<dbReference type="Proteomes" id="UP001379533">
    <property type="component" value="Chromosome"/>
</dbReference>
<evidence type="ECO:0000313" key="2">
    <source>
        <dbReference type="Proteomes" id="UP001379533"/>
    </source>
</evidence>
<protein>
    <submittedName>
        <fullName evidence="1">Uncharacterized protein</fullName>
    </submittedName>
</protein>
<dbReference type="RefSeq" id="WP_394845524.1">
    <property type="nucleotide sequence ID" value="NZ_CP089982.1"/>
</dbReference>
<keyword evidence="2" id="KW-1185">Reference proteome</keyword>
<proteinExistence type="predicted"/>
<name>A0ABZ2KDH9_9BACT</name>